<keyword evidence="9" id="KW-0406">Ion transport</keyword>
<dbReference type="Gene3D" id="1.10.287.630">
    <property type="entry name" value="Helix hairpin bin"/>
    <property type="match status" value="1"/>
</dbReference>
<keyword evidence="8" id="KW-0142">cGMP-binding</keyword>
<dbReference type="SMART" id="SM00100">
    <property type="entry name" value="cNMP"/>
    <property type="match status" value="1"/>
</dbReference>
<evidence type="ECO:0000313" key="19">
    <source>
        <dbReference type="EMBL" id="THD20388.1"/>
    </source>
</evidence>
<feature type="transmembrane region" description="Helical" evidence="17">
    <location>
        <begin position="326"/>
        <end position="347"/>
    </location>
</feature>
<dbReference type="PROSITE" id="PS00888">
    <property type="entry name" value="CNMP_BINDING_1"/>
    <property type="match status" value="1"/>
</dbReference>
<evidence type="ECO:0000256" key="13">
    <source>
        <dbReference type="ARBA" id="ARBA00023305"/>
    </source>
</evidence>
<feature type="transmembrane region" description="Helical" evidence="17">
    <location>
        <begin position="236"/>
        <end position="258"/>
    </location>
</feature>
<dbReference type="SUPFAM" id="SSF81324">
    <property type="entry name" value="Voltage-gated potassium channels"/>
    <property type="match status" value="1"/>
</dbReference>
<feature type="region of interest" description="Disordered" evidence="16">
    <location>
        <begin position="1"/>
        <end position="21"/>
    </location>
</feature>
<keyword evidence="20" id="KW-1185">Reference proteome</keyword>
<evidence type="ECO:0000256" key="6">
    <source>
        <dbReference type="ARBA" id="ARBA00022741"/>
    </source>
</evidence>
<evidence type="ECO:0000256" key="1">
    <source>
        <dbReference type="ARBA" id="ARBA00004141"/>
    </source>
</evidence>
<evidence type="ECO:0000259" key="18">
    <source>
        <dbReference type="PROSITE" id="PS50042"/>
    </source>
</evidence>
<evidence type="ECO:0000256" key="9">
    <source>
        <dbReference type="ARBA" id="ARBA00023065"/>
    </source>
</evidence>
<keyword evidence="3" id="KW-0140">cGMP</keyword>
<dbReference type="FunFam" id="1.10.287.630:FF:000001">
    <property type="entry name" value="Cyclic nucleotide-gated channel alpha 3"/>
    <property type="match status" value="1"/>
</dbReference>
<dbReference type="CDD" id="cd00038">
    <property type="entry name" value="CAP_ED"/>
    <property type="match status" value="1"/>
</dbReference>
<comment type="caution">
    <text evidence="19">The sequence shown here is derived from an EMBL/GenBank/DDBJ whole genome shotgun (WGS) entry which is preliminary data.</text>
</comment>
<dbReference type="Proteomes" id="UP000230066">
    <property type="component" value="Unassembled WGS sequence"/>
</dbReference>
<reference evidence="19" key="1">
    <citation type="submission" date="2019-03" db="EMBL/GenBank/DDBJ databases">
        <title>Improved annotation for the trematode Fasciola hepatica.</title>
        <authorList>
            <person name="Choi Y.-J."/>
            <person name="Martin J."/>
            <person name="Mitreva M."/>
        </authorList>
    </citation>
    <scope>NUCLEOTIDE SEQUENCE [LARGE SCALE GENOMIC DNA]</scope>
</reference>
<dbReference type="InterPro" id="IPR018490">
    <property type="entry name" value="cNMP-bd_dom_sf"/>
</dbReference>
<dbReference type="GO" id="GO:0005886">
    <property type="term" value="C:plasma membrane"/>
    <property type="evidence" value="ECO:0007669"/>
    <property type="project" value="UniProtKB-ARBA"/>
</dbReference>
<keyword evidence="13" id="KW-0844">Vision</keyword>
<evidence type="ECO:0000256" key="4">
    <source>
        <dbReference type="ARBA" id="ARBA00022606"/>
    </source>
</evidence>
<feature type="region of interest" description="Disordered" evidence="16">
    <location>
        <begin position="659"/>
        <end position="680"/>
    </location>
</feature>
<keyword evidence="5 17" id="KW-0812">Transmembrane</keyword>
<comment type="catalytic activity">
    <reaction evidence="14">
        <text>K(+)(in) = K(+)(out)</text>
        <dbReference type="Rhea" id="RHEA:29463"/>
        <dbReference type="ChEBI" id="CHEBI:29103"/>
    </reaction>
</comment>
<dbReference type="SUPFAM" id="SSF51206">
    <property type="entry name" value="cAMP-binding domain-like"/>
    <property type="match status" value="1"/>
</dbReference>
<dbReference type="FunFam" id="1.10.287.70:FF:000072">
    <property type="entry name" value="Cyclic nucleotide gated channel beta 3"/>
    <property type="match status" value="1"/>
</dbReference>
<dbReference type="InterPro" id="IPR005821">
    <property type="entry name" value="Ion_trans_dom"/>
</dbReference>
<comment type="subcellular location">
    <subcellularLocation>
        <location evidence="1">Membrane</location>
        <topology evidence="1">Multi-pass membrane protein</topology>
    </subcellularLocation>
</comment>
<evidence type="ECO:0000256" key="14">
    <source>
        <dbReference type="ARBA" id="ARBA00034430"/>
    </source>
</evidence>
<name>A0A4E0RF74_FASHE</name>
<dbReference type="EMBL" id="JXXN02004712">
    <property type="protein sequence ID" value="THD20388.1"/>
    <property type="molecule type" value="Genomic_DNA"/>
</dbReference>
<dbReference type="PANTHER" id="PTHR45638:SF7">
    <property type="entry name" value="CYCLIC NUCLEOTIDE-GATED ION CHANNEL-LIKE, ISOFORM E"/>
    <property type="match status" value="1"/>
</dbReference>
<sequence>MTESRVSLDHPILSTEAETPNELSSDIIVNSDQLRIEEPTKQQGDQAPWKKIRTMVRFTTMLRNASPRNYSTRRDSFIDRFTNRRPGDESSYDVHTCIHNEKTNTWASTFSQQTSVNNEDNHNNPRPDQSSSLSFIDRMISGLGVKMGMTSRVMDDSSFFPFDLIPDQDRLRVLGKRPCGLPFIFQPYSLSLLIWLTVLSVAVLYNLWLPIARQAFDEFQTTNQVLFLILDLGSDLVYLMDFFVQLGTTYLECGLVVINRQKLAMRYIKSMDFRMDLISVMPLDLLQLKFGWQPMLRFPRFVKIYRARLWKVKIENRSLFPNVWRVMNSIHVLFLGCHWFACIYFMLSKYEKFSTTWGYRPSNTTFADELGRAYLKCYYWATLALTTIGIEEGPETNLEYAFTCISYLIGLFIFATIVGQVGNIINTRNASRVAYEEILDNVKSYMRMHSVRPELQKRILRWYDYAWYKKRMDGVGDVNALKMLPDKLKSELAVNVNLATLKKVTIFKECRPEFLQDLVLKMRPLIFTPGDFVCRKGEIAREMFIIADGVLEVIGPNDEVISMMSSGDFFGEIGILNRDGANKRTADVRAVGYADLFVLSRSDVLEALHDHPDAEVLIKEFARKRLQANRELQKKRALHSASPPYKLLPMISRSRKLQPQTNLDFDQSSESHAADIRSTTESTRLQNVVSNFTERWNGLVADFVRSYEEEAHKLATVSQSAES</sequence>
<keyword evidence="10 17" id="KW-0472">Membrane</keyword>
<accession>A0A4E0RF74</accession>
<evidence type="ECO:0000256" key="17">
    <source>
        <dbReference type="SAM" id="Phobius"/>
    </source>
</evidence>
<feature type="transmembrane region" description="Helical" evidence="17">
    <location>
        <begin position="400"/>
        <end position="422"/>
    </location>
</feature>
<comment type="catalytic activity">
    <reaction evidence="15">
        <text>Na(+)(in) = Na(+)(out)</text>
        <dbReference type="Rhea" id="RHEA:34963"/>
        <dbReference type="ChEBI" id="CHEBI:29101"/>
    </reaction>
</comment>
<dbReference type="GO" id="GO:0005221">
    <property type="term" value="F:intracellularly cyclic nucleotide-activated monoatomic cation channel activity"/>
    <property type="evidence" value="ECO:0007669"/>
    <property type="project" value="InterPro"/>
</dbReference>
<dbReference type="FunFam" id="2.60.120.10:FF:000020">
    <property type="entry name" value="Cyclic nucleotide-gated channel beta 3"/>
    <property type="match status" value="1"/>
</dbReference>
<evidence type="ECO:0000256" key="16">
    <source>
        <dbReference type="SAM" id="MobiDB-lite"/>
    </source>
</evidence>
<evidence type="ECO:0000256" key="12">
    <source>
        <dbReference type="ARBA" id="ARBA00023303"/>
    </source>
</evidence>
<evidence type="ECO:0000256" key="8">
    <source>
        <dbReference type="ARBA" id="ARBA00022992"/>
    </source>
</evidence>
<dbReference type="AlphaFoldDB" id="A0A4E0RF74"/>
<dbReference type="Pfam" id="PF00027">
    <property type="entry name" value="cNMP_binding"/>
    <property type="match status" value="1"/>
</dbReference>
<dbReference type="PANTHER" id="PTHR45638">
    <property type="entry name" value="CYCLIC NUCLEOTIDE-GATED CATION CHANNEL SUBUNIT A"/>
    <property type="match status" value="1"/>
</dbReference>
<proteinExistence type="predicted"/>
<dbReference type="GO" id="GO:0007601">
    <property type="term" value="P:visual perception"/>
    <property type="evidence" value="ECO:0007669"/>
    <property type="project" value="UniProtKB-KW"/>
</dbReference>
<dbReference type="Gene3D" id="1.10.287.70">
    <property type="match status" value="1"/>
</dbReference>
<protein>
    <recommendedName>
        <fullName evidence="18">Cyclic nucleotide-binding domain-containing protein</fullName>
    </recommendedName>
</protein>
<dbReference type="InterPro" id="IPR050866">
    <property type="entry name" value="CNG_cation_channel"/>
</dbReference>
<dbReference type="InterPro" id="IPR018488">
    <property type="entry name" value="cNMP-bd_CS"/>
</dbReference>
<organism evidence="19 20">
    <name type="scientific">Fasciola hepatica</name>
    <name type="common">Liver fluke</name>
    <dbReference type="NCBI Taxonomy" id="6192"/>
    <lineage>
        <taxon>Eukaryota</taxon>
        <taxon>Metazoa</taxon>
        <taxon>Spiralia</taxon>
        <taxon>Lophotrochozoa</taxon>
        <taxon>Platyhelminthes</taxon>
        <taxon>Trematoda</taxon>
        <taxon>Digenea</taxon>
        <taxon>Plagiorchiida</taxon>
        <taxon>Echinostomata</taxon>
        <taxon>Echinostomatoidea</taxon>
        <taxon>Fasciolidae</taxon>
        <taxon>Fasciola</taxon>
    </lineage>
</organism>
<keyword evidence="7 17" id="KW-1133">Transmembrane helix</keyword>
<dbReference type="Pfam" id="PF00520">
    <property type="entry name" value="Ion_trans"/>
    <property type="match status" value="1"/>
</dbReference>
<dbReference type="InterPro" id="IPR000595">
    <property type="entry name" value="cNMP-bd_dom"/>
</dbReference>
<dbReference type="GO" id="GO:0030553">
    <property type="term" value="F:cGMP binding"/>
    <property type="evidence" value="ECO:0007669"/>
    <property type="project" value="UniProtKB-KW"/>
</dbReference>
<feature type="transmembrane region" description="Helical" evidence="17">
    <location>
        <begin position="192"/>
        <end position="216"/>
    </location>
</feature>
<dbReference type="PROSITE" id="PS00889">
    <property type="entry name" value="CNMP_BINDING_2"/>
    <property type="match status" value="1"/>
</dbReference>
<keyword evidence="11" id="KW-1071">Ligand-gated ion channel</keyword>
<dbReference type="Gene3D" id="2.60.120.10">
    <property type="entry name" value="Jelly Rolls"/>
    <property type="match status" value="1"/>
</dbReference>
<evidence type="ECO:0000256" key="7">
    <source>
        <dbReference type="ARBA" id="ARBA00022989"/>
    </source>
</evidence>
<evidence type="ECO:0000256" key="3">
    <source>
        <dbReference type="ARBA" id="ARBA00022535"/>
    </source>
</evidence>
<evidence type="ECO:0000256" key="10">
    <source>
        <dbReference type="ARBA" id="ARBA00023136"/>
    </source>
</evidence>
<keyword evidence="4" id="KW-0716">Sensory transduction</keyword>
<dbReference type="GO" id="GO:0044877">
    <property type="term" value="F:protein-containing complex binding"/>
    <property type="evidence" value="ECO:0007669"/>
    <property type="project" value="TreeGrafter"/>
</dbReference>
<dbReference type="PROSITE" id="PS50042">
    <property type="entry name" value="CNMP_BINDING_3"/>
    <property type="match status" value="1"/>
</dbReference>
<keyword evidence="12" id="KW-0407">Ion channel</keyword>
<evidence type="ECO:0000256" key="11">
    <source>
        <dbReference type="ARBA" id="ARBA00023286"/>
    </source>
</evidence>
<keyword evidence="2" id="KW-0813">Transport</keyword>
<feature type="domain" description="Cyclic nucleotide-binding" evidence="18">
    <location>
        <begin position="506"/>
        <end position="608"/>
    </location>
</feature>
<gene>
    <name evidence="19" type="ORF">D915_008818</name>
</gene>
<dbReference type="InterPro" id="IPR014710">
    <property type="entry name" value="RmlC-like_jellyroll"/>
</dbReference>
<evidence type="ECO:0000256" key="5">
    <source>
        <dbReference type="ARBA" id="ARBA00022692"/>
    </source>
</evidence>
<evidence type="ECO:0000256" key="2">
    <source>
        <dbReference type="ARBA" id="ARBA00022448"/>
    </source>
</evidence>
<evidence type="ECO:0000256" key="15">
    <source>
        <dbReference type="ARBA" id="ARBA00036239"/>
    </source>
</evidence>
<evidence type="ECO:0000313" key="20">
    <source>
        <dbReference type="Proteomes" id="UP000230066"/>
    </source>
</evidence>
<keyword evidence="6" id="KW-0547">Nucleotide-binding</keyword>